<evidence type="ECO:0000256" key="4">
    <source>
        <dbReference type="ARBA" id="ARBA00023172"/>
    </source>
</evidence>
<feature type="domain" description="Tyr recombinase" evidence="5">
    <location>
        <begin position="179"/>
        <end position="365"/>
    </location>
</feature>
<evidence type="ECO:0000256" key="2">
    <source>
        <dbReference type="ARBA" id="ARBA00022908"/>
    </source>
</evidence>
<reference evidence="7" key="1">
    <citation type="submission" date="2021-01" db="EMBL/GenBank/DDBJ databases">
        <title>Genome public.</title>
        <authorList>
            <person name="Liu C."/>
            <person name="Sun Q."/>
        </authorList>
    </citation>
    <scope>NUCLEOTIDE SEQUENCE [LARGE SCALE GENOMIC DNA]</scope>
    <source>
        <strain evidence="7">YIM B02556</strain>
    </source>
</reference>
<evidence type="ECO:0000256" key="1">
    <source>
        <dbReference type="ARBA" id="ARBA00008857"/>
    </source>
</evidence>
<accession>A0ABS1F3L1</accession>
<dbReference type="CDD" id="cd01189">
    <property type="entry name" value="INT_ICEBs1_C_like"/>
    <property type="match status" value="1"/>
</dbReference>
<dbReference type="InterPro" id="IPR013762">
    <property type="entry name" value="Integrase-like_cat_sf"/>
</dbReference>
<evidence type="ECO:0000259" key="5">
    <source>
        <dbReference type="PROSITE" id="PS51898"/>
    </source>
</evidence>
<keyword evidence="7" id="KW-1185">Reference proteome</keyword>
<dbReference type="InterPro" id="IPR010998">
    <property type="entry name" value="Integrase_recombinase_N"/>
</dbReference>
<name>A0ABS1F3L1_9PROT</name>
<dbReference type="Pfam" id="PF00589">
    <property type="entry name" value="Phage_integrase"/>
    <property type="match status" value="1"/>
</dbReference>
<comment type="similarity">
    <text evidence="1">Belongs to the 'phage' integrase family.</text>
</comment>
<dbReference type="Proteomes" id="UP000652760">
    <property type="component" value="Unassembled WGS sequence"/>
</dbReference>
<gene>
    <name evidence="6" type="ORF">JHL17_11255</name>
</gene>
<dbReference type="InterPro" id="IPR050090">
    <property type="entry name" value="Tyrosine_recombinase_XerCD"/>
</dbReference>
<dbReference type="InterPro" id="IPR002104">
    <property type="entry name" value="Integrase_catalytic"/>
</dbReference>
<keyword evidence="2" id="KW-0229">DNA integration</keyword>
<evidence type="ECO:0000313" key="7">
    <source>
        <dbReference type="Proteomes" id="UP000652760"/>
    </source>
</evidence>
<dbReference type="InterPro" id="IPR011010">
    <property type="entry name" value="DNA_brk_join_enz"/>
</dbReference>
<proteinExistence type="inferred from homology"/>
<evidence type="ECO:0000256" key="3">
    <source>
        <dbReference type="ARBA" id="ARBA00023125"/>
    </source>
</evidence>
<dbReference type="PROSITE" id="PS51898">
    <property type="entry name" value="TYR_RECOMBINASE"/>
    <property type="match status" value="1"/>
</dbReference>
<evidence type="ECO:0000313" key="6">
    <source>
        <dbReference type="EMBL" id="MBK1837990.1"/>
    </source>
</evidence>
<dbReference type="PANTHER" id="PTHR30349:SF41">
    <property type="entry name" value="INTEGRASE_RECOMBINASE PROTEIN MJ0367-RELATED"/>
    <property type="match status" value="1"/>
</dbReference>
<dbReference type="EMBL" id="JAENHM010000030">
    <property type="protein sequence ID" value="MBK1837990.1"/>
    <property type="molecule type" value="Genomic_DNA"/>
</dbReference>
<dbReference type="SUPFAM" id="SSF56349">
    <property type="entry name" value="DNA breaking-rejoining enzymes"/>
    <property type="match status" value="1"/>
</dbReference>
<organism evidence="6 7">
    <name type="scientific">Azospirillum endophyticum</name>
    <dbReference type="NCBI Taxonomy" id="2800326"/>
    <lineage>
        <taxon>Bacteria</taxon>
        <taxon>Pseudomonadati</taxon>
        <taxon>Pseudomonadota</taxon>
        <taxon>Alphaproteobacteria</taxon>
        <taxon>Rhodospirillales</taxon>
        <taxon>Azospirillaceae</taxon>
        <taxon>Azospirillum</taxon>
    </lineage>
</organism>
<dbReference type="PANTHER" id="PTHR30349">
    <property type="entry name" value="PHAGE INTEGRASE-RELATED"/>
    <property type="match status" value="1"/>
</dbReference>
<comment type="caution">
    <text evidence="6">The sequence shown here is derived from an EMBL/GenBank/DDBJ whole genome shotgun (WGS) entry which is preliminary data.</text>
</comment>
<keyword evidence="4" id="KW-0233">DNA recombination</keyword>
<dbReference type="Gene3D" id="1.10.443.10">
    <property type="entry name" value="Intergrase catalytic core"/>
    <property type="match status" value="1"/>
</dbReference>
<sequence length="372" mass="41925">MASVRKRTLPSGEIRWQVDYRDQAGKRRSRQFATKREAVEFETKARAEVAAGTHLPASDSITVAELAKRYVKHLTVRRDTGQAMERATLATYESCIRCHITDPEVGIGTLKLASLRTITVAEFRDRLLEAGRSIAMTKRIIATLGFMLAFARANDLIFTDPTEGVTVRRPGRSSAAISHEAARQLRTNVKKLLDAADDDFRPYLIVAALAGLRASEQRGLRWAHVDLDAGFIHVRERADIYNEMGDPKSSAGTRDIPIGPMVVNTLKAWKLRCPPSEMGLVFPNRKGGVRAQTDIHRLWFRPLCEKPGIAMRWHDLRHFAVSAWIDQGFSVKAVMTFAGHKDYRMTMERYGKLFPSEDHHKAVADMEKRLFG</sequence>
<dbReference type="Gene3D" id="1.10.150.130">
    <property type="match status" value="1"/>
</dbReference>
<keyword evidence="3" id="KW-0238">DNA-binding</keyword>
<protein>
    <submittedName>
        <fullName evidence="6">Site-specific integrase</fullName>
    </submittedName>
</protein>